<name>A0A327VXZ0_9BACT</name>
<dbReference type="InterPro" id="IPR051606">
    <property type="entry name" value="Polyketide_Oxido-like"/>
</dbReference>
<protein>
    <submittedName>
        <fullName evidence="2">Uncharacterized protein YbjT (DUF2867 family)</fullName>
    </submittedName>
</protein>
<gene>
    <name evidence="2" type="ORF">CLV59_105321</name>
</gene>
<proteinExistence type="predicted"/>
<dbReference type="Pfam" id="PF13460">
    <property type="entry name" value="NAD_binding_10"/>
    <property type="match status" value="1"/>
</dbReference>
<sequence>MEEESRDTMKTSKVLILGAGGQIAQQVIPMLQGKDHLALTLFLRRASQVKGKKSAGAEVIEGDVMHAKELNDAMNGQDIVYANLAGEVDKMASHILQSMEKHQVKRLIFVTSLGIYDEVPGAFGEWNKSMIGKYIGPYKKAADIIEASGLDYTIIRPAWLTDDDEIDYELTQKGHPFKGTEVSRKSVAAFIADLIEHPKKEIGKSVGINKPNTDGDKPAFY</sequence>
<dbReference type="SUPFAM" id="SSF51735">
    <property type="entry name" value="NAD(P)-binding Rossmann-fold domains"/>
    <property type="match status" value="1"/>
</dbReference>
<keyword evidence="3" id="KW-1185">Reference proteome</keyword>
<dbReference type="PANTHER" id="PTHR43355:SF2">
    <property type="entry name" value="FLAVIN REDUCTASE (NADPH)"/>
    <property type="match status" value="1"/>
</dbReference>
<dbReference type="GO" id="GO:0042602">
    <property type="term" value="F:riboflavin reductase (NADPH) activity"/>
    <property type="evidence" value="ECO:0007669"/>
    <property type="project" value="TreeGrafter"/>
</dbReference>
<dbReference type="PANTHER" id="PTHR43355">
    <property type="entry name" value="FLAVIN REDUCTASE (NADPH)"/>
    <property type="match status" value="1"/>
</dbReference>
<evidence type="ECO:0000313" key="2">
    <source>
        <dbReference type="EMBL" id="RAJ80213.1"/>
    </source>
</evidence>
<dbReference type="InterPro" id="IPR016040">
    <property type="entry name" value="NAD(P)-bd_dom"/>
</dbReference>
<dbReference type="CDD" id="cd05267">
    <property type="entry name" value="SDR_a6"/>
    <property type="match status" value="1"/>
</dbReference>
<feature type="domain" description="NAD(P)-binding" evidence="1">
    <location>
        <begin position="18"/>
        <end position="198"/>
    </location>
</feature>
<accession>A0A327VXZ0</accession>
<dbReference type="InterPro" id="IPR036291">
    <property type="entry name" value="NAD(P)-bd_dom_sf"/>
</dbReference>
<dbReference type="EMBL" id="QLMA01000005">
    <property type="protein sequence ID" value="RAJ80213.1"/>
    <property type="molecule type" value="Genomic_DNA"/>
</dbReference>
<evidence type="ECO:0000313" key="3">
    <source>
        <dbReference type="Proteomes" id="UP000249819"/>
    </source>
</evidence>
<evidence type="ECO:0000259" key="1">
    <source>
        <dbReference type="Pfam" id="PF13460"/>
    </source>
</evidence>
<reference evidence="2 3" key="1">
    <citation type="submission" date="2018-06" db="EMBL/GenBank/DDBJ databases">
        <title>Genomic Encyclopedia of Archaeal and Bacterial Type Strains, Phase II (KMG-II): from individual species to whole genera.</title>
        <authorList>
            <person name="Goeker M."/>
        </authorList>
    </citation>
    <scope>NUCLEOTIDE SEQUENCE [LARGE SCALE GENOMIC DNA]</scope>
    <source>
        <strain evidence="2 3">DSM 29821</strain>
    </source>
</reference>
<comment type="caution">
    <text evidence="2">The sequence shown here is derived from an EMBL/GenBank/DDBJ whole genome shotgun (WGS) entry which is preliminary data.</text>
</comment>
<dbReference type="GO" id="GO:0004074">
    <property type="term" value="F:biliverdin reductase [NAD(P)H] activity"/>
    <property type="evidence" value="ECO:0007669"/>
    <property type="project" value="TreeGrafter"/>
</dbReference>
<dbReference type="Proteomes" id="UP000249819">
    <property type="component" value="Unassembled WGS sequence"/>
</dbReference>
<dbReference type="Gene3D" id="3.40.50.720">
    <property type="entry name" value="NAD(P)-binding Rossmann-like Domain"/>
    <property type="match status" value="1"/>
</dbReference>
<organism evidence="2 3">
    <name type="scientific">Chitinophaga dinghuensis</name>
    <dbReference type="NCBI Taxonomy" id="1539050"/>
    <lineage>
        <taxon>Bacteria</taxon>
        <taxon>Pseudomonadati</taxon>
        <taxon>Bacteroidota</taxon>
        <taxon>Chitinophagia</taxon>
        <taxon>Chitinophagales</taxon>
        <taxon>Chitinophagaceae</taxon>
        <taxon>Chitinophaga</taxon>
    </lineage>
</organism>
<dbReference type="AlphaFoldDB" id="A0A327VXZ0"/>